<dbReference type="InterPro" id="IPR016047">
    <property type="entry name" value="M23ase_b-sheet_dom"/>
</dbReference>
<feature type="coiled-coil region" evidence="1">
    <location>
        <begin position="25"/>
        <end position="73"/>
    </location>
</feature>
<reference evidence="4 5" key="1">
    <citation type="journal article" date="2016" name="Nat. Commun.">
        <title>Thousands of microbial genomes shed light on interconnected biogeochemical processes in an aquifer system.</title>
        <authorList>
            <person name="Anantharaman K."/>
            <person name="Brown C.T."/>
            <person name="Hug L.A."/>
            <person name="Sharon I."/>
            <person name="Castelle C.J."/>
            <person name="Probst A.J."/>
            <person name="Thomas B.C."/>
            <person name="Singh A."/>
            <person name="Wilkins M.J."/>
            <person name="Karaoz U."/>
            <person name="Brodie E.L."/>
            <person name="Williams K.H."/>
            <person name="Hubbard S.S."/>
            <person name="Banfield J.F."/>
        </authorList>
    </citation>
    <scope>NUCLEOTIDE SEQUENCE [LARGE SCALE GENOMIC DNA]</scope>
</reference>
<proteinExistence type="predicted"/>
<feature type="coiled-coil region" evidence="1">
    <location>
        <begin position="165"/>
        <end position="241"/>
    </location>
</feature>
<dbReference type="Gene3D" id="6.10.250.3150">
    <property type="match status" value="1"/>
</dbReference>
<name>A0A1F6TM48_9PROT</name>
<gene>
    <name evidence="4" type="ORF">A2637_01020</name>
</gene>
<keyword evidence="1" id="KW-0175">Coiled coil</keyword>
<evidence type="ECO:0000259" key="3">
    <source>
        <dbReference type="Pfam" id="PF01551"/>
    </source>
</evidence>
<sequence length="382" mass="43471">MSGRWRRAALLAAALLPAIISPAAAGDDEQRLQELRARLQTLQESLNQTREDRDAVREEVAALERRIGALVHNLRRIDAQLAADTGKLDELRARERRGQKTLAAHRRGLEREAYSAYALGRQEPLRLLLNQDDPARLTRVMTYYRYLNRARAEHIGRIKTALVRIETLDHQIRERGQELETARAEQLAQKQELEQARARRGELLASLNRKALSQSQEIERLRADEQRLERLLGELKNYRVDIPPPSGDERRFAASRGGLPLPARGRIVARFGEDKNRGDLKWRGIFVAAPEGRDVITVFRGRVAYADWLRGFGLLLIVDHGDGYLTLYGHNQSLRRRVGEWVEAGEVVASLGATGDAPQPGVYFEVRHNGEPHDPLRWCKIR</sequence>
<dbReference type="FunFam" id="2.70.70.10:FF:000003">
    <property type="entry name" value="Murein hydrolase activator EnvC"/>
    <property type="match status" value="1"/>
</dbReference>
<dbReference type="CDD" id="cd12797">
    <property type="entry name" value="M23_peptidase"/>
    <property type="match status" value="1"/>
</dbReference>
<feature type="chain" id="PRO_5009225572" description="M23ase beta-sheet core domain-containing protein" evidence="2">
    <location>
        <begin position="26"/>
        <end position="382"/>
    </location>
</feature>
<evidence type="ECO:0000313" key="4">
    <source>
        <dbReference type="EMBL" id="OGI46211.1"/>
    </source>
</evidence>
<organism evidence="4 5">
    <name type="scientific">Candidatus Muproteobacteria bacterium RIFCSPHIGHO2_01_FULL_65_16</name>
    <dbReference type="NCBI Taxonomy" id="1817764"/>
    <lineage>
        <taxon>Bacteria</taxon>
        <taxon>Pseudomonadati</taxon>
        <taxon>Pseudomonadota</taxon>
        <taxon>Candidatus Muproteobacteria</taxon>
    </lineage>
</organism>
<protein>
    <recommendedName>
        <fullName evidence="3">M23ase beta-sheet core domain-containing protein</fullName>
    </recommendedName>
</protein>
<feature type="signal peptide" evidence="2">
    <location>
        <begin position="1"/>
        <end position="25"/>
    </location>
</feature>
<dbReference type="InterPro" id="IPR011055">
    <property type="entry name" value="Dup_hybrid_motif"/>
</dbReference>
<comment type="caution">
    <text evidence="4">The sequence shown here is derived from an EMBL/GenBank/DDBJ whole genome shotgun (WGS) entry which is preliminary data.</text>
</comment>
<feature type="domain" description="M23ase beta-sheet core" evidence="3">
    <location>
        <begin position="282"/>
        <end position="375"/>
    </location>
</feature>
<keyword evidence="2" id="KW-0732">Signal</keyword>
<dbReference type="Proteomes" id="UP000179360">
    <property type="component" value="Unassembled WGS sequence"/>
</dbReference>
<evidence type="ECO:0000256" key="2">
    <source>
        <dbReference type="SAM" id="SignalP"/>
    </source>
</evidence>
<dbReference type="AlphaFoldDB" id="A0A1F6TM48"/>
<dbReference type="SUPFAM" id="SSF51261">
    <property type="entry name" value="Duplicated hybrid motif"/>
    <property type="match status" value="1"/>
</dbReference>
<dbReference type="PANTHER" id="PTHR21666">
    <property type="entry name" value="PEPTIDASE-RELATED"/>
    <property type="match status" value="1"/>
</dbReference>
<dbReference type="PANTHER" id="PTHR21666:SF270">
    <property type="entry name" value="MUREIN HYDROLASE ACTIVATOR ENVC"/>
    <property type="match status" value="1"/>
</dbReference>
<dbReference type="Gene3D" id="2.70.70.10">
    <property type="entry name" value="Glucose Permease (Domain IIA)"/>
    <property type="match status" value="1"/>
</dbReference>
<dbReference type="GO" id="GO:0004222">
    <property type="term" value="F:metalloendopeptidase activity"/>
    <property type="evidence" value="ECO:0007669"/>
    <property type="project" value="TreeGrafter"/>
</dbReference>
<dbReference type="STRING" id="1817764.A2637_01020"/>
<accession>A0A1F6TM48</accession>
<dbReference type="Pfam" id="PF01551">
    <property type="entry name" value="Peptidase_M23"/>
    <property type="match status" value="1"/>
</dbReference>
<evidence type="ECO:0000313" key="5">
    <source>
        <dbReference type="Proteomes" id="UP000179360"/>
    </source>
</evidence>
<dbReference type="EMBL" id="MFSY01000052">
    <property type="protein sequence ID" value="OGI46211.1"/>
    <property type="molecule type" value="Genomic_DNA"/>
</dbReference>
<evidence type="ECO:0000256" key="1">
    <source>
        <dbReference type="SAM" id="Coils"/>
    </source>
</evidence>
<dbReference type="InterPro" id="IPR050570">
    <property type="entry name" value="Cell_wall_metabolism_enzyme"/>
</dbReference>